<dbReference type="PANTHER" id="PTHR18849:SF0">
    <property type="entry name" value="CILIA- AND FLAGELLA-ASSOCIATED PROTEIN 410-RELATED"/>
    <property type="match status" value="1"/>
</dbReference>
<keyword evidence="1" id="KW-0433">Leucine-rich repeat</keyword>
<dbReference type="SUPFAM" id="SSF52047">
    <property type="entry name" value="RNI-like"/>
    <property type="match status" value="1"/>
</dbReference>
<dbReference type="Gene3D" id="3.80.10.10">
    <property type="entry name" value="Ribonuclease Inhibitor"/>
    <property type="match status" value="2"/>
</dbReference>
<name>A0AAD9R6U7_ACRCE</name>
<keyword evidence="2" id="KW-0677">Repeat</keyword>
<dbReference type="Proteomes" id="UP001249851">
    <property type="component" value="Unassembled WGS sequence"/>
</dbReference>
<evidence type="ECO:0000256" key="1">
    <source>
        <dbReference type="ARBA" id="ARBA00022614"/>
    </source>
</evidence>
<dbReference type="Pfam" id="PF14580">
    <property type="entry name" value="LRR_9"/>
    <property type="match status" value="1"/>
</dbReference>
<gene>
    <name evidence="3" type="ORF">P5673_001583</name>
</gene>
<dbReference type="InterPro" id="IPR032675">
    <property type="entry name" value="LRR_dom_sf"/>
</dbReference>
<reference evidence="3" key="1">
    <citation type="journal article" date="2023" name="G3 (Bethesda)">
        <title>Whole genome assembly and annotation of the endangered Caribbean coral Acropora cervicornis.</title>
        <authorList>
            <person name="Selwyn J.D."/>
            <person name="Vollmer S.V."/>
        </authorList>
    </citation>
    <scope>NUCLEOTIDE SEQUENCE</scope>
    <source>
        <strain evidence="3">K2</strain>
    </source>
</reference>
<evidence type="ECO:0000256" key="2">
    <source>
        <dbReference type="ARBA" id="ARBA00022737"/>
    </source>
</evidence>
<dbReference type="AlphaFoldDB" id="A0AAD9R6U7"/>
<proteinExistence type="predicted"/>
<dbReference type="SUPFAM" id="SSF54236">
    <property type="entry name" value="Ubiquitin-like"/>
    <property type="match status" value="1"/>
</dbReference>
<organism evidence="3 4">
    <name type="scientific">Acropora cervicornis</name>
    <name type="common">Staghorn coral</name>
    <dbReference type="NCBI Taxonomy" id="6130"/>
    <lineage>
        <taxon>Eukaryota</taxon>
        <taxon>Metazoa</taxon>
        <taxon>Cnidaria</taxon>
        <taxon>Anthozoa</taxon>
        <taxon>Hexacorallia</taxon>
        <taxon>Scleractinia</taxon>
        <taxon>Astrocoeniina</taxon>
        <taxon>Acroporidae</taxon>
        <taxon>Acropora</taxon>
    </lineage>
</organism>
<accession>A0AAD9R6U7</accession>
<reference evidence="3" key="2">
    <citation type="journal article" date="2023" name="Science">
        <title>Genomic signatures of disease resistance in endangered staghorn corals.</title>
        <authorList>
            <person name="Vollmer S.V."/>
            <person name="Selwyn J.D."/>
            <person name="Despard B.A."/>
            <person name="Roesel C.L."/>
        </authorList>
    </citation>
    <scope>NUCLEOTIDE SEQUENCE</scope>
    <source>
        <strain evidence="3">K2</strain>
    </source>
</reference>
<keyword evidence="4" id="KW-1185">Reference proteome</keyword>
<protein>
    <submittedName>
        <fullName evidence="3">Tubulin-specific chaperone cofactor E-like protein</fullName>
    </submittedName>
</protein>
<dbReference type="PANTHER" id="PTHR18849">
    <property type="entry name" value="LEUCINE RICH REPEAT PROTEIN"/>
    <property type="match status" value="1"/>
</dbReference>
<dbReference type="EMBL" id="JARQWQ010000002">
    <property type="protein sequence ID" value="KAK2573876.1"/>
    <property type="molecule type" value="Genomic_DNA"/>
</dbReference>
<evidence type="ECO:0000313" key="3">
    <source>
        <dbReference type="EMBL" id="KAK2573876.1"/>
    </source>
</evidence>
<dbReference type="InterPro" id="IPR029071">
    <property type="entry name" value="Ubiquitin-like_domsf"/>
</dbReference>
<sequence length="430" mass="49353">MVDAEAEKKRLSFKDALINKYSLDEDEELCFIQTIHISRSAEHKGCHGQSEHFHKKVLTLDSCGINCAGTDGEIASTCPNIEELDLAKNNLSDFQEVMQIISQLHKLEFLNLSENCLSQRIYDFGPFVEDHCKDAMSSIKKLVLNNTSVPLETVYSLLNYLTGVQDLYLSLNGYDTVPIASEKYTNIRNLGINKHSIKQWDEIGKLGFAFPKLTALWMSDCPLENIVPSEITQQFPSLKSLSLNDTQLNSWEDIDALKEFPALTDVSLMGIPLLSEYSDPVRRQLLIARLPKIQKLNKTNVTQDEREDAERFFIRHHMDDDNPPSRYLELVQTHGMLDRLADVNLRPKESAMISFIFDDQPLFKQEINLMQTTTSLKRYLGESIGIPPPGFRMFYKDVDFCYGLEEMVFGARKLYRYNMKDGDEIHVWSR</sequence>
<evidence type="ECO:0000313" key="4">
    <source>
        <dbReference type="Proteomes" id="UP001249851"/>
    </source>
</evidence>
<comment type="caution">
    <text evidence="3">The sequence shown here is derived from an EMBL/GenBank/DDBJ whole genome shotgun (WGS) entry which is preliminary data.</text>
</comment>